<comment type="caution">
    <text evidence="1">The sequence shown here is derived from an EMBL/GenBank/DDBJ whole genome shotgun (WGS) entry which is preliminary data.</text>
</comment>
<keyword evidence="2" id="KW-1185">Reference proteome</keyword>
<evidence type="ECO:0000313" key="1">
    <source>
        <dbReference type="EMBL" id="RDX99197.1"/>
    </source>
</evidence>
<dbReference type="OrthoDB" id="1738169at2759"/>
<feature type="non-terminal residue" evidence="1">
    <location>
        <position position="1"/>
    </location>
</feature>
<reference evidence="1" key="1">
    <citation type="submission" date="2018-05" db="EMBL/GenBank/DDBJ databases">
        <title>Draft genome of Mucuna pruriens seed.</title>
        <authorList>
            <person name="Nnadi N.E."/>
            <person name="Vos R."/>
            <person name="Hasami M.H."/>
            <person name="Devisetty U.K."/>
            <person name="Aguiy J.C."/>
        </authorList>
    </citation>
    <scope>NUCLEOTIDE SEQUENCE [LARGE SCALE GENOMIC DNA]</scope>
    <source>
        <strain evidence="1">JCA_2017</strain>
    </source>
</reference>
<accession>A0A371H8T1</accession>
<proteinExistence type="predicted"/>
<sequence>MIARVLIDNGSSVNVPSKATLDKLTSMDAQLGASSVVVRAFDGSKREVMGEITLPILIGPAMSWIYGRPIAVSSADLRYTPQGLCLLPCTNK</sequence>
<dbReference type="AlphaFoldDB" id="A0A371H8T1"/>
<gene>
    <name evidence="1" type="ORF">CR513_17781</name>
</gene>
<evidence type="ECO:0000313" key="2">
    <source>
        <dbReference type="Proteomes" id="UP000257109"/>
    </source>
</evidence>
<protein>
    <submittedName>
        <fullName evidence="1">Uncharacterized protein</fullName>
    </submittedName>
</protein>
<dbReference type="EMBL" id="QJKJ01003281">
    <property type="protein sequence ID" value="RDX99197.1"/>
    <property type="molecule type" value="Genomic_DNA"/>
</dbReference>
<organism evidence="1 2">
    <name type="scientific">Mucuna pruriens</name>
    <name type="common">Velvet bean</name>
    <name type="synonym">Dolichos pruriens</name>
    <dbReference type="NCBI Taxonomy" id="157652"/>
    <lineage>
        <taxon>Eukaryota</taxon>
        <taxon>Viridiplantae</taxon>
        <taxon>Streptophyta</taxon>
        <taxon>Embryophyta</taxon>
        <taxon>Tracheophyta</taxon>
        <taxon>Spermatophyta</taxon>
        <taxon>Magnoliopsida</taxon>
        <taxon>eudicotyledons</taxon>
        <taxon>Gunneridae</taxon>
        <taxon>Pentapetalae</taxon>
        <taxon>rosids</taxon>
        <taxon>fabids</taxon>
        <taxon>Fabales</taxon>
        <taxon>Fabaceae</taxon>
        <taxon>Papilionoideae</taxon>
        <taxon>50 kb inversion clade</taxon>
        <taxon>NPAAA clade</taxon>
        <taxon>indigoferoid/millettioid clade</taxon>
        <taxon>Phaseoleae</taxon>
        <taxon>Mucuna</taxon>
    </lineage>
</organism>
<dbReference type="Proteomes" id="UP000257109">
    <property type="component" value="Unassembled WGS sequence"/>
</dbReference>
<name>A0A371H8T1_MUCPR</name>